<evidence type="ECO:0000256" key="1">
    <source>
        <dbReference type="ARBA" id="ARBA00011046"/>
    </source>
</evidence>
<dbReference type="PIRSF" id="PIRSF019455">
    <property type="entry name" value="CopR_AtkY"/>
    <property type="match status" value="1"/>
</dbReference>
<dbReference type="SUPFAM" id="SSF46785">
    <property type="entry name" value="Winged helix' DNA-binding domain"/>
    <property type="match status" value="1"/>
</dbReference>
<name>A0A8J4DSP2_9ACTN</name>
<dbReference type="Pfam" id="PF03965">
    <property type="entry name" value="Penicillinase_R"/>
    <property type="match status" value="1"/>
</dbReference>
<dbReference type="Gene3D" id="1.10.10.10">
    <property type="entry name" value="Winged helix-like DNA-binding domain superfamily/Winged helix DNA-binding domain"/>
    <property type="match status" value="1"/>
</dbReference>
<dbReference type="GO" id="GO:0045892">
    <property type="term" value="P:negative regulation of DNA-templated transcription"/>
    <property type="evidence" value="ECO:0007669"/>
    <property type="project" value="InterPro"/>
</dbReference>
<evidence type="ECO:0000256" key="2">
    <source>
        <dbReference type="ARBA" id="ARBA00023015"/>
    </source>
</evidence>
<organism evidence="5 6">
    <name type="scientific">Virgisporangium aliadipatigenens</name>
    <dbReference type="NCBI Taxonomy" id="741659"/>
    <lineage>
        <taxon>Bacteria</taxon>
        <taxon>Bacillati</taxon>
        <taxon>Actinomycetota</taxon>
        <taxon>Actinomycetes</taxon>
        <taxon>Micromonosporales</taxon>
        <taxon>Micromonosporaceae</taxon>
        <taxon>Virgisporangium</taxon>
    </lineage>
</organism>
<protein>
    <recommendedName>
        <fullName evidence="7">BlaI/MecI/CopY family transcriptional regulator</fullName>
    </recommendedName>
</protein>
<sequence>MRGLGDLERAVMEAVWAAPGPVRVRDVVDRLDDRGPAYTTVLTVLDRLAGKGLVSRERDGKAWSYRAVHDREEYIARLMLDALALAGSRDAALVHFADSVSPDEAATLRAALREKS</sequence>
<dbReference type="InterPro" id="IPR036390">
    <property type="entry name" value="WH_DNA-bd_sf"/>
</dbReference>
<gene>
    <name evidence="5" type="ORF">Val02_63360</name>
</gene>
<dbReference type="InterPro" id="IPR005650">
    <property type="entry name" value="BlaI_family"/>
</dbReference>
<dbReference type="Proteomes" id="UP000619260">
    <property type="component" value="Unassembled WGS sequence"/>
</dbReference>
<evidence type="ECO:0000313" key="6">
    <source>
        <dbReference type="Proteomes" id="UP000619260"/>
    </source>
</evidence>
<comment type="caution">
    <text evidence="5">The sequence shown here is derived from an EMBL/GenBank/DDBJ whole genome shotgun (WGS) entry which is preliminary data.</text>
</comment>
<accession>A0A8J4DSP2</accession>
<evidence type="ECO:0000256" key="4">
    <source>
        <dbReference type="ARBA" id="ARBA00023163"/>
    </source>
</evidence>
<keyword evidence="4" id="KW-0804">Transcription</keyword>
<keyword evidence="3" id="KW-0238">DNA-binding</keyword>
<proteinExistence type="inferred from homology"/>
<dbReference type="AlphaFoldDB" id="A0A8J4DSP2"/>
<comment type="similarity">
    <text evidence="1">Belongs to the BlaI transcriptional regulatory family.</text>
</comment>
<dbReference type="InterPro" id="IPR036388">
    <property type="entry name" value="WH-like_DNA-bd_sf"/>
</dbReference>
<evidence type="ECO:0000256" key="3">
    <source>
        <dbReference type="ARBA" id="ARBA00023125"/>
    </source>
</evidence>
<keyword evidence="2" id="KW-0805">Transcription regulation</keyword>
<evidence type="ECO:0008006" key="7">
    <source>
        <dbReference type="Google" id="ProtNLM"/>
    </source>
</evidence>
<evidence type="ECO:0000313" key="5">
    <source>
        <dbReference type="EMBL" id="GIJ49450.1"/>
    </source>
</evidence>
<dbReference type="Gene3D" id="6.10.140.850">
    <property type="match status" value="1"/>
</dbReference>
<keyword evidence="6" id="KW-1185">Reference proteome</keyword>
<reference evidence="5" key="1">
    <citation type="submission" date="2021-01" db="EMBL/GenBank/DDBJ databases">
        <title>Whole genome shotgun sequence of Virgisporangium aliadipatigenens NBRC 105644.</title>
        <authorList>
            <person name="Komaki H."/>
            <person name="Tamura T."/>
        </authorList>
    </citation>
    <scope>NUCLEOTIDE SEQUENCE</scope>
    <source>
        <strain evidence="5">NBRC 105644</strain>
    </source>
</reference>
<dbReference type="EMBL" id="BOPF01000028">
    <property type="protein sequence ID" value="GIJ49450.1"/>
    <property type="molecule type" value="Genomic_DNA"/>
</dbReference>
<dbReference type="GO" id="GO:0003677">
    <property type="term" value="F:DNA binding"/>
    <property type="evidence" value="ECO:0007669"/>
    <property type="project" value="UniProtKB-KW"/>
</dbReference>